<gene>
    <name evidence="3" type="ORF">FIA58_000910</name>
</gene>
<sequence>MKKIFFVAAFTALLASCQDKKQAEITVEETQNESPYASFGDSIASDGALSSAEMMQKFESLKEGDTLNVKFKSSINNVCKKKGCWMTLDLTNEKETFVKFKDYAFFVPKNAEEKEVIVNGKAFVSVESIEDLQHYAKDAGKSQEAIDSIIEPKVTYSFLADGVLIAK</sequence>
<dbReference type="InterPro" id="IPR012640">
    <property type="entry name" value="Membr_lipoprot_lipid_attach_CS"/>
</dbReference>
<reference evidence="3 4" key="3">
    <citation type="submission" date="2020-02" db="EMBL/GenBank/DDBJ databases">
        <title>Flavobacterium profundi sp. nov., isolated from a deep-sea seamount.</title>
        <authorList>
            <person name="Zhang D.-C."/>
        </authorList>
    </citation>
    <scope>NUCLEOTIDE SEQUENCE [LARGE SCALE GENOMIC DNA]</scope>
    <source>
        <strain evidence="3 4">EC11</strain>
    </source>
</reference>
<proteinExistence type="predicted"/>
<comment type="caution">
    <text evidence="3">The sequence shown here is derived from an EMBL/GenBank/DDBJ whole genome shotgun (WGS) entry which is preliminary data.</text>
</comment>
<organism evidence="3 4">
    <name type="scientific">Flavobacterium jejuense</name>
    <dbReference type="NCBI Taxonomy" id="1544455"/>
    <lineage>
        <taxon>Bacteria</taxon>
        <taxon>Pseudomonadati</taxon>
        <taxon>Bacteroidota</taxon>
        <taxon>Flavobacteriia</taxon>
        <taxon>Flavobacteriales</taxon>
        <taxon>Flavobacteriaceae</taxon>
        <taxon>Flavobacterium</taxon>
    </lineage>
</organism>
<dbReference type="Pfam" id="PF16267">
    <property type="entry name" value="DUF4920"/>
    <property type="match status" value="1"/>
</dbReference>
<dbReference type="Pfam" id="PF08139">
    <property type="entry name" value="LPAM_1"/>
    <property type="match status" value="1"/>
</dbReference>
<dbReference type="Proteomes" id="UP000817854">
    <property type="component" value="Unassembled WGS sequence"/>
</dbReference>
<evidence type="ECO:0000256" key="2">
    <source>
        <dbReference type="ARBA" id="ARBA00022729"/>
    </source>
</evidence>
<name>A0ABX0IP22_9FLAO</name>
<dbReference type="RefSeq" id="WP_140959073.1">
    <property type="nucleotide sequence ID" value="NZ_VEVQ02000001.1"/>
</dbReference>
<keyword evidence="4" id="KW-1185">Reference proteome</keyword>
<protein>
    <recommendedName>
        <fullName evidence="1">Type IV secretion system putative lipoprotein virB7</fullName>
    </recommendedName>
</protein>
<dbReference type="InterPro" id="IPR032577">
    <property type="entry name" value="DUF4920"/>
</dbReference>
<evidence type="ECO:0000313" key="3">
    <source>
        <dbReference type="EMBL" id="NHN24223.1"/>
    </source>
</evidence>
<reference evidence="3 4" key="2">
    <citation type="submission" date="2019-05" db="EMBL/GenBank/DDBJ databases">
        <authorList>
            <person name="Lianzixin W."/>
        </authorList>
    </citation>
    <scope>NUCLEOTIDE SEQUENCE [LARGE SCALE GENOMIC DNA]</scope>
    <source>
        <strain evidence="3 4">EC11</strain>
    </source>
</reference>
<dbReference type="PROSITE" id="PS51257">
    <property type="entry name" value="PROKAR_LIPOPROTEIN"/>
    <property type="match status" value="1"/>
</dbReference>
<keyword evidence="2" id="KW-0732">Signal</keyword>
<accession>A0ABX0IP22</accession>
<dbReference type="EMBL" id="VEVQ02000001">
    <property type="protein sequence ID" value="NHN24223.1"/>
    <property type="molecule type" value="Genomic_DNA"/>
</dbReference>
<evidence type="ECO:0000256" key="1">
    <source>
        <dbReference type="ARBA" id="ARBA00017922"/>
    </source>
</evidence>
<reference evidence="4" key="1">
    <citation type="submission" date="2019-05" db="EMBL/GenBank/DDBJ databases">
        <title>Flavobacterium profundi sp. nov., isolated from a deep-sea seamount.</title>
        <authorList>
            <person name="Zhang D.-C."/>
        </authorList>
    </citation>
    <scope>NUCLEOTIDE SEQUENCE [LARGE SCALE GENOMIC DNA]</scope>
    <source>
        <strain evidence="4">EC11</strain>
    </source>
</reference>
<evidence type="ECO:0000313" key="4">
    <source>
        <dbReference type="Proteomes" id="UP000817854"/>
    </source>
</evidence>